<proteinExistence type="predicted"/>
<name>A0A410G5V3_9FLAO</name>
<evidence type="ECO:0000256" key="1">
    <source>
        <dbReference type="PROSITE-ProRule" id="PRU00339"/>
    </source>
</evidence>
<dbReference type="AlphaFoldDB" id="A0A410G5V3"/>
<keyword evidence="3" id="KW-0732">Signal</keyword>
<dbReference type="RefSeq" id="WP_128251017.1">
    <property type="nucleotide sequence ID" value="NZ_CP034951.1"/>
</dbReference>
<gene>
    <name evidence="5" type="ORF">EI546_13400</name>
</gene>
<dbReference type="EMBL" id="CP034951">
    <property type="protein sequence ID" value="QAA82652.1"/>
    <property type="molecule type" value="Genomic_DNA"/>
</dbReference>
<keyword evidence="2" id="KW-0472">Membrane</keyword>
<evidence type="ECO:0000259" key="4">
    <source>
        <dbReference type="Pfam" id="PF12770"/>
    </source>
</evidence>
<evidence type="ECO:0000313" key="6">
    <source>
        <dbReference type="Proteomes" id="UP000285517"/>
    </source>
</evidence>
<evidence type="ECO:0000313" key="5">
    <source>
        <dbReference type="EMBL" id="QAA82652.1"/>
    </source>
</evidence>
<dbReference type="Pfam" id="PF12770">
    <property type="entry name" value="CHAT"/>
    <property type="match status" value="1"/>
</dbReference>
<feature type="signal peptide" evidence="3">
    <location>
        <begin position="1"/>
        <end position="24"/>
    </location>
</feature>
<dbReference type="Gene3D" id="1.25.40.10">
    <property type="entry name" value="Tetratricopeptide repeat domain"/>
    <property type="match status" value="3"/>
</dbReference>
<dbReference type="SMART" id="SM00028">
    <property type="entry name" value="TPR"/>
    <property type="match status" value="5"/>
</dbReference>
<accession>A0A410G5V3</accession>
<feature type="repeat" description="TPR" evidence="1">
    <location>
        <begin position="149"/>
        <end position="182"/>
    </location>
</feature>
<dbReference type="PROSITE" id="PS50005">
    <property type="entry name" value="TPR"/>
    <property type="match status" value="2"/>
</dbReference>
<reference evidence="5 6" key="1">
    <citation type="submission" date="2019-01" db="EMBL/GenBank/DDBJ databases">
        <title>Complete genome sequencing of Aequorivita sp. H23M31.</title>
        <authorList>
            <person name="Bae J.-W."/>
        </authorList>
    </citation>
    <scope>NUCLEOTIDE SEQUENCE [LARGE SCALE GENOMIC DNA]</scope>
    <source>
        <strain evidence="5 6">H23M31</strain>
    </source>
</reference>
<dbReference type="Pfam" id="PF13424">
    <property type="entry name" value="TPR_12"/>
    <property type="match status" value="2"/>
</dbReference>
<evidence type="ECO:0000256" key="3">
    <source>
        <dbReference type="SAM" id="SignalP"/>
    </source>
</evidence>
<keyword evidence="6" id="KW-1185">Reference proteome</keyword>
<dbReference type="InterPro" id="IPR011990">
    <property type="entry name" value="TPR-like_helical_dom_sf"/>
</dbReference>
<feature type="repeat" description="TPR" evidence="1">
    <location>
        <begin position="191"/>
        <end position="224"/>
    </location>
</feature>
<keyword evidence="1" id="KW-0802">TPR repeat</keyword>
<evidence type="ECO:0000256" key="2">
    <source>
        <dbReference type="SAM" id="Phobius"/>
    </source>
</evidence>
<feature type="chain" id="PRO_5019066100" evidence="3">
    <location>
        <begin position="25"/>
        <end position="1079"/>
    </location>
</feature>
<dbReference type="InterPro" id="IPR019734">
    <property type="entry name" value="TPR_rpt"/>
</dbReference>
<dbReference type="PANTHER" id="PTHR10098">
    <property type="entry name" value="RAPSYN-RELATED"/>
    <property type="match status" value="1"/>
</dbReference>
<feature type="domain" description="CHAT" evidence="4">
    <location>
        <begin position="744"/>
        <end position="1043"/>
    </location>
</feature>
<dbReference type="InterPro" id="IPR024983">
    <property type="entry name" value="CHAT_dom"/>
</dbReference>
<keyword evidence="2" id="KW-0812">Transmembrane</keyword>
<organism evidence="5 6">
    <name type="scientific">Aequorivita ciconiae</name>
    <dbReference type="NCBI Taxonomy" id="2494375"/>
    <lineage>
        <taxon>Bacteria</taxon>
        <taxon>Pseudomonadati</taxon>
        <taxon>Bacteroidota</taxon>
        <taxon>Flavobacteriia</taxon>
        <taxon>Flavobacteriales</taxon>
        <taxon>Flavobacteriaceae</taxon>
        <taxon>Aequorivita</taxon>
    </lineage>
</organism>
<dbReference type="OrthoDB" id="9771112at2"/>
<feature type="transmembrane region" description="Helical" evidence="2">
    <location>
        <begin position="1056"/>
        <end position="1074"/>
    </location>
</feature>
<dbReference type="PANTHER" id="PTHR10098:SF112">
    <property type="entry name" value="SLR0380 PROTEIN"/>
    <property type="match status" value="1"/>
</dbReference>
<keyword evidence="2" id="KW-1133">Transmembrane helix</keyword>
<dbReference type="Pfam" id="PF13181">
    <property type="entry name" value="TPR_8"/>
    <property type="match status" value="1"/>
</dbReference>
<protein>
    <submittedName>
        <fullName evidence="5">CHAT domain-containing protein</fullName>
    </submittedName>
</protein>
<sequence>MKIRVRIVRAVFSICLLSIIPAHSQEKAYSVNDIRNLISQDSLKKAKTIVSDNIELYKAEKQYDSLIEYIRFQGHFKLNDNNTEKAIAKAKELTGYITANKDPHLIALAYKQMSYIYDNAGQHIKAYDLMLEAVEPTSHITDPKNTDAASVQYSLGYYKFKIGNYPLAKKHYNKSLALLKKSGNDDYVFYNQVYVSLGGLLWQEAKLDSAQVYFQEALEILKKTDTTDLKNKLFRPSLIKLNMSVLLNALGRNKEAITISYEAIEDLQEFIEKTTDEFYIRQARNFIYSILDNLASYHNTLGEYKRSEEIMEYSYAQKQKMYPENDMPIIISHIILAQAKTINQDYEDATKHADLALELYKQRPDEDSYWKAALYSVKGTIYERTGNMELARKFYEKGDQVYRNSSNGNFSQNFLDHLIMLSQFYVKIGEDQKAIATAFEAYNHIRASSFRNTLQEFYHIQNIAKVYFELKDYKNALKYSNEAINFNLMADGRKMSGLDSILVQYRKPPAILIKINSEYNLSENKSPKILKQYLSEIDQAISILDQRKKVVTTHEDVTLLINDNEELFNLAKKLRLELYETTKDVHYIDQVISLHESAIYSRIRSRLSLRENIAFKNVPKRVLEKETHLKNSIATTIGDTERGIDAYIDASEEWENFLGSLQKDYPEYYKMRYGTVEKPIQNLQQKIPENTTIVRYFFIEDQLYAYIVSHTEKNIVLLSSSNVKNYVQQLNVEDFSVEKKSPLLFNLYNELWQPIEPYIKTRKIIIVPDRELFNLSFEMLTPKPIKNFKEFETNSLLAKYDISYNFSLLLYKDRKKIIDYSENYVGFAPGFNKKMKQNYRLGLQDSVNLDKMYLTLLPQPFSENLIKQYAKTFDGEYFMNENASKTLFVNKAKDHKIIHIGTHAESNNITPELSRLLFAKKSKDRETYDDNSLYVYEVYNIDLSSNLAILTACETGKPTYQAGEGAISLAHAFNYAGSESILTSLWNIDEVSSSKIVGYFYDYLSDGLPKDEALKKAKFKYLSTVEGRGAAPQYWAGLVLVGDTSPLHLQNNTNPIWWWILGLGLISLIFVYFYQKRRI</sequence>
<dbReference type="SUPFAM" id="SSF48452">
    <property type="entry name" value="TPR-like"/>
    <property type="match status" value="2"/>
</dbReference>
<dbReference type="Proteomes" id="UP000285517">
    <property type="component" value="Chromosome"/>
</dbReference>
<dbReference type="KEGG" id="aev:EI546_13400"/>